<evidence type="ECO:0000313" key="2">
    <source>
        <dbReference type="Proteomes" id="UP001589654"/>
    </source>
</evidence>
<comment type="caution">
    <text evidence="1">The sequence shown here is derived from an EMBL/GenBank/DDBJ whole genome shotgun (WGS) entry which is preliminary data.</text>
</comment>
<sequence length="136" mass="15714">MKNIILSLLLICLISSGYCKNPEEKTFLVIFNKAELKELKSSAKYIELSFLEEFETKSYMGNSDAAIFINVPDCEFDKCQFGQTLVQVNQSTWKPLQEVAFRIIDMDESRENYQGLMSSFYEKIDKKKAKAIRSIL</sequence>
<proteinExistence type="predicted"/>
<evidence type="ECO:0000313" key="1">
    <source>
        <dbReference type="EMBL" id="MFB9211582.1"/>
    </source>
</evidence>
<keyword evidence="2" id="KW-1185">Reference proteome</keyword>
<reference evidence="1 2" key="1">
    <citation type="submission" date="2024-09" db="EMBL/GenBank/DDBJ databases">
        <authorList>
            <person name="Sun Q."/>
            <person name="Mori K."/>
        </authorList>
    </citation>
    <scope>NUCLEOTIDE SEQUENCE [LARGE SCALE GENOMIC DNA]</scope>
    <source>
        <strain evidence="1 2">CECT 7682</strain>
    </source>
</reference>
<dbReference type="EMBL" id="JBHMEW010000051">
    <property type="protein sequence ID" value="MFB9211582.1"/>
    <property type="molecule type" value="Genomic_DNA"/>
</dbReference>
<organism evidence="1 2">
    <name type="scientific">Echinicola jeungdonensis</name>
    <dbReference type="NCBI Taxonomy" id="709343"/>
    <lineage>
        <taxon>Bacteria</taxon>
        <taxon>Pseudomonadati</taxon>
        <taxon>Bacteroidota</taxon>
        <taxon>Cytophagia</taxon>
        <taxon>Cytophagales</taxon>
        <taxon>Cyclobacteriaceae</taxon>
        <taxon>Echinicola</taxon>
    </lineage>
</organism>
<protein>
    <submittedName>
        <fullName evidence="1">Uncharacterized protein</fullName>
    </submittedName>
</protein>
<gene>
    <name evidence="1" type="ORF">ACFFUR_07180</name>
</gene>
<dbReference type="RefSeq" id="WP_290248554.1">
    <property type="nucleotide sequence ID" value="NZ_JAUFQT010000001.1"/>
</dbReference>
<name>A0ABV5J501_9BACT</name>
<accession>A0ABV5J501</accession>
<dbReference type="Proteomes" id="UP001589654">
    <property type="component" value="Unassembled WGS sequence"/>
</dbReference>